<dbReference type="PANTHER" id="PTHR22937:SF222">
    <property type="entry name" value="RING-TYPE E3 UBIQUITIN TRANSFERASE"/>
    <property type="match status" value="1"/>
</dbReference>
<feature type="compositionally biased region" description="Polar residues" evidence="9">
    <location>
        <begin position="277"/>
        <end position="301"/>
    </location>
</feature>
<dbReference type="EC" id="2.3.2.27" evidence="2"/>
<evidence type="ECO:0000256" key="7">
    <source>
        <dbReference type="ARBA" id="ARBA00022833"/>
    </source>
</evidence>
<keyword evidence="3" id="KW-0808">Transferase</keyword>
<dbReference type="PANTHER" id="PTHR22937">
    <property type="entry name" value="E3 UBIQUITIN-PROTEIN LIGASE RNF165"/>
    <property type="match status" value="1"/>
</dbReference>
<dbReference type="Gene3D" id="3.30.40.10">
    <property type="entry name" value="Zinc/RING finger domain, C3HC4 (zinc finger)"/>
    <property type="match status" value="1"/>
</dbReference>
<dbReference type="PROSITE" id="PS50089">
    <property type="entry name" value="ZF_RING_2"/>
    <property type="match status" value="1"/>
</dbReference>
<evidence type="ECO:0000256" key="4">
    <source>
        <dbReference type="ARBA" id="ARBA00022723"/>
    </source>
</evidence>
<evidence type="ECO:0000313" key="12">
    <source>
        <dbReference type="Proteomes" id="UP000036987"/>
    </source>
</evidence>
<dbReference type="STRING" id="29655.A0A0K9PAC0"/>
<evidence type="ECO:0000256" key="9">
    <source>
        <dbReference type="SAM" id="MobiDB-lite"/>
    </source>
</evidence>
<protein>
    <recommendedName>
        <fullName evidence="2">RING-type E3 ubiquitin transferase</fullName>
        <ecNumber evidence="2">2.3.2.27</ecNumber>
    </recommendedName>
</protein>
<sequence length="512" mass="58015">MEKKPVKSSHGNELLDPEFVSYHNSIHPLNPWLMGHTTDFIHRNHPAFPQPILGPACENFTNPNDYYPYPPAHFKAMQNQQLVPNSRVSYLAQPTPNFTTNQYMASSSRNPPLPFYQERPVWRNNDLNNGGRLFKRKNVETSVFYHGSGSPTSSSSVSQDSFPGTRSIEANVPNATQFIQPEHQYVFLPVPNGYQQNVDTISLPFQPSLAHHQNYLIQAQRNNYMSHVLPPARSNMGLDQYGRAVGDVGSSSQYYANTALSPFERSLIRGPPIEIRNQGNSSNQDPTTSRDITESSQSSHSVIFHNSHPLPVQDIHNHHHDDHDDVSVPTCNAGSDFSDSSGDSHDLEQTNEFHRHYSQQDSSGLNMLTDIASSDQDADVPPFSSDYNIDNLIDRYRNMRMDIDHMTYEELLALQEKIGYVRIGLSEQSVLKQLKTKLYVHPYLSLSGKSSLYQTPESEKCTICQVVFEKYDKIGILDCGHFYHPNCIKDWLLVKNTCPICQTTAFPSELKR</sequence>
<dbReference type="OrthoDB" id="8062037at2759"/>
<feature type="region of interest" description="Disordered" evidence="9">
    <location>
        <begin position="273"/>
        <end position="346"/>
    </location>
</feature>
<comment type="caution">
    <text evidence="11">The sequence shown here is derived from an EMBL/GenBank/DDBJ whole genome shotgun (WGS) entry which is preliminary data.</text>
</comment>
<comment type="catalytic activity">
    <reaction evidence="1">
        <text>S-ubiquitinyl-[E2 ubiquitin-conjugating enzyme]-L-cysteine + [acceptor protein]-L-lysine = [E2 ubiquitin-conjugating enzyme]-L-cysteine + N(6)-ubiquitinyl-[acceptor protein]-L-lysine.</text>
        <dbReference type="EC" id="2.3.2.27"/>
    </reaction>
</comment>
<keyword evidence="6" id="KW-0833">Ubl conjugation pathway</keyword>
<dbReference type="InterPro" id="IPR045191">
    <property type="entry name" value="MBR1/2-like"/>
</dbReference>
<proteinExistence type="predicted"/>
<feature type="domain" description="RING-type" evidence="10">
    <location>
        <begin position="461"/>
        <end position="502"/>
    </location>
</feature>
<reference evidence="12" key="1">
    <citation type="journal article" date="2016" name="Nature">
        <title>The genome of the seagrass Zostera marina reveals angiosperm adaptation to the sea.</title>
        <authorList>
            <person name="Olsen J.L."/>
            <person name="Rouze P."/>
            <person name="Verhelst B."/>
            <person name="Lin Y.-C."/>
            <person name="Bayer T."/>
            <person name="Collen J."/>
            <person name="Dattolo E."/>
            <person name="De Paoli E."/>
            <person name="Dittami S."/>
            <person name="Maumus F."/>
            <person name="Michel G."/>
            <person name="Kersting A."/>
            <person name="Lauritano C."/>
            <person name="Lohaus R."/>
            <person name="Toepel M."/>
            <person name="Tonon T."/>
            <person name="Vanneste K."/>
            <person name="Amirebrahimi M."/>
            <person name="Brakel J."/>
            <person name="Bostroem C."/>
            <person name="Chovatia M."/>
            <person name="Grimwood J."/>
            <person name="Jenkins J.W."/>
            <person name="Jueterbock A."/>
            <person name="Mraz A."/>
            <person name="Stam W.T."/>
            <person name="Tice H."/>
            <person name="Bornberg-Bauer E."/>
            <person name="Green P.J."/>
            <person name="Pearson G.A."/>
            <person name="Procaccini G."/>
            <person name="Duarte C.M."/>
            <person name="Schmutz J."/>
            <person name="Reusch T.B.H."/>
            <person name="Van de Peer Y."/>
        </authorList>
    </citation>
    <scope>NUCLEOTIDE SEQUENCE [LARGE SCALE GENOMIC DNA]</scope>
    <source>
        <strain evidence="12">cv. Finnish</strain>
    </source>
</reference>
<dbReference type="SMART" id="SM00184">
    <property type="entry name" value="RING"/>
    <property type="match status" value="1"/>
</dbReference>
<evidence type="ECO:0000256" key="8">
    <source>
        <dbReference type="PROSITE-ProRule" id="PRU00175"/>
    </source>
</evidence>
<keyword evidence="12" id="KW-1185">Reference proteome</keyword>
<evidence type="ECO:0000256" key="5">
    <source>
        <dbReference type="ARBA" id="ARBA00022771"/>
    </source>
</evidence>
<accession>A0A0K9PAC0</accession>
<dbReference type="GO" id="GO:0008270">
    <property type="term" value="F:zinc ion binding"/>
    <property type="evidence" value="ECO:0007669"/>
    <property type="project" value="UniProtKB-KW"/>
</dbReference>
<name>A0A0K9PAC0_ZOSMR</name>
<evidence type="ECO:0000256" key="6">
    <source>
        <dbReference type="ARBA" id="ARBA00022786"/>
    </source>
</evidence>
<gene>
    <name evidence="11" type="ORF">ZOSMA_339G00060</name>
</gene>
<organism evidence="11 12">
    <name type="scientific">Zostera marina</name>
    <name type="common">Eelgrass</name>
    <dbReference type="NCBI Taxonomy" id="29655"/>
    <lineage>
        <taxon>Eukaryota</taxon>
        <taxon>Viridiplantae</taxon>
        <taxon>Streptophyta</taxon>
        <taxon>Embryophyta</taxon>
        <taxon>Tracheophyta</taxon>
        <taxon>Spermatophyta</taxon>
        <taxon>Magnoliopsida</taxon>
        <taxon>Liliopsida</taxon>
        <taxon>Zosteraceae</taxon>
        <taxon>Zostera</taxon>
    </lineage>
</organism>
<dbReference type="InterPro" id="IPR013083">
    <property type="entry name" value="Znf_RING/FYVE/PHD"/>
</dbReference>
<dbReference type="GO" id="GO:0061630">
    <property type="term" value="F:ubiquitin protein ligase activity"/>
    <property type="evidence" value="ECO:0000318"/>
    <property type="project" value="GO_Central"/>
</dbReference>
<evidence type="ECO:0000256" key="1">
    <source>
        <dbReference type="ARBA" id="ARBA00000900"/>
    </source>
</evidence>
<evidence type="ECO:0000256" key="2">
    <source>
        <dbReference type="ARBA" id="ARBA00012483"/>
    </source>
</evidence>
<dbReference type="Proteomes" id="UP000036987">
    <property type="component" value="Unassembled WGS sequence"/>
</dbReference>
<evidence type="ECO:0000313" key="11">
    <source>
        <dbReference type="EMBL" id="KMZ65110.1"/>
    </source>
</evidence>
<keyword evidence="7" id="KW-0862">Zinc</keyword>
<keyword evidence="4" id="KW-0479">Metal-binding</keyword>
<evidence type="ECO:0000256" key="3">
    <source>
        <dbReference type="ARBA" id="ARBA00022679"/>
    </source>
</evidence>
<dbReference type="Pfam" id="PF13639">
    <property type="entry name" value="zf-RING_2"/>
    <property type="match status" value="1"/>
</dbReference>
<keyword evidence="5 8" id="KW-0863">Zinc-finger</keyword>
<dbReference type="EMBL" id="LFYR01001076">
    <property type="protein sequence ID" value="KMZ65110.1"/>
    <property type="molecule type" value="Genomic_DNA"/>
</dbReference>
<dbReference type="InterPro" id="IPR001841">
    <property type="entry name" value="Znf_RING"/>
</dbReference>
<evidence type="ECO:0000259" key="10">
    <source>
        <dbReference type="PROSITE" id="PS50089"/>
    </source>
</evidence>
<dbReference type="SUPFAM" id="SSF57850">
    <property type="entry name" value="RING/U-box"/>
    <property type="match status" value="1"/>
</dbReference>
<feature type="compositionally biased region" description="Basic and acidic residues" evidence="9">
    <location>
        <begin position="315"/>
        <end position="326"/>
    </location>
</feature>
<dbReference type="AlphaFoldDB" id="A0A0K9PAC0"/>